<comment type="caution">
    <text evidence="5">The sequence shown here is derived from an EMBL/GenBank/DDBJ whole genome shotgun (WGS) entry which is preliminary data.</text>
</comment>
<dbReference type="AlphaFoldDB" id="A0A2V2LDI5"/>
<dbReference type="PROSITE" id="PS50932">
    <property type="entry name" value="HTH_LACI_2"/>
    <property type="match status" value="1"/>
</dbReference>
<dbReference type="Gene3D" id="3.40.50.2300">
    <property type="match status" value="2"/>
</dbReference>
<evidence type="ECO:0000313" key="6">
    <source>
        <dbReference type="Proteomes" id="UP000245680"/>
    </source>
</evidence>
<sequence length="344" mass="37936">MNLRDLAVELGLSQTTVSRALNGYPEVSEATRQRVLDAARQHNYRPNTRAKALATGRAMAIGHVIPLSTRTEMVNPVFADFIAGASETYMRHGYDIVLSVIGDDQEDRVYLDMASKRMVDGVIVQSPTVDDPRIALLRKVGLPFVVHGRATDLPDDYSYVDVNNKRAFQRATEFLVDLGHRRIALVNGRERLGFAVRRRTGFEAGLAARGLAPDPALMLTDEMTEGYGYAAMRHLLTQEDPPTACLSASAIIAFGMRRAADEAGVRLGRDFSLITYDDDLSFFRNSGDEAIFTALRSSVRTAGRFAAEQLIDLIGDPGTPRQRLMEAELIVGRSTGPLRHDTRP</sequence>
<proteinExistence type="predicted"/>
<gene>
    <name evidence="5" type="ORF">DKT77_07845</name>
</gene>
<evidence type="ECO:0000256" key="1">
    <source>
        <dbReference type="ARBA" id="ARBA00023015"/>
    </source>
</evidence>
<dbReference type="SMART" id="SM00354">
    <property type="entry name" value="HTH_LACI"/>
    <property type="match status" value="1"/>
</dbReference>
<dbReference type="InterPro" id="IPR001761">
    <property type="entry name" value="Peripla_BP/Lac1_sug-bd_dom"/>
</dbReference>
<feature type="domain" description="HTH lacI-type" evidence="4">
    <location>
        <begin position="1"/>
        <end position="55"/>
    </location>
</feature>
<dbReference type="OrthoDB" id="234496at2"/>
<organism evidence="5 6">
    <name type="scientific">Meridianimarinicoccus roseus</name>
    <dbReference type="NCBI Taxonomy" id="2072018"/>
    <lineage>
        <taxon>Bacteria</taxon>
        <taxon>Pseudomonadati</taxon>
        <taxon>Pseudomonadota</taxon>
        <taxon>Alphaproteobacteria</taxon>
        <taxon>Rhodobacterales</taxon>
        <taxon>Paracoccaceae</taxon>
        <taxon>Meridianimarinicoccus</taxon>
    </lineage>
</organism>
<evidence type="ECO:0000313" key="5">
    <source>
        <dbReference type="EMBL" id="PWR03122.1"/>
    </source>
</evidence>
<dbReference type="PANTHER" id="PTHR30146:SF155">
    <property type="entry name" value="ALANINE RACEMASE"/>
    <property type="match status" value="1"/>
</dbReference>
<dbReference type="InterPro" id="IPR010982">
    <property type="entry name" value="Lambda_DNA-bd_dom_sf"/>
</dbReference>
<dbReference type="CDD" id="cd20010">
    <property type="entry name" value="PBP1_AglR-like"/>
    <property type="match status" value="1"/>
</dbReference>
<dbReference type="SUPFAM" id="SSF53822">
    <property type="entry name" value="Periplasmic binding protein-like I"/>
    <property type="match status" value="1"/>
</dbReference>
<dbReference type="PANTHER" id="PTHR30146">
    <property type="entry name" value="LACI-RELATED TRANSCRIPTIONAL REPRESSOR"/>
    <property type="match status" value="1"/>
</dbReference>
<keyword evidence="2" id="KW-0238">DNA-binding</keyword>
<name>A0A2V2LDI5_9RHOB</name>
<dbReference type="EMBL" id="QGKU01000030">
    <property type="protein sequence ID" value="PWR03122.1"/>
    <property type="molecule type" value="Genomic_DNA"/>
</dbReference>
<keyword evidence="1" id="KW-0805">Transcription regulation</keyword>
<dbReference type="InterPro" id="IPR028082">
    <property type="entry name" value="Peripla_BP_I"/>
</dbReference>
<keyword evidence="3" id="KW-0804">Transcription</keyword>
<reference evidence="5 6" key="1">
    <citation type="submission" date="2018-05" db="EMBL/GenBank/DDBJ databases">
        <title>Rhodobacteraceae gen. nov., sp. nov. isolated from sea water.</title>
        <authorList>
            <person name="Ren Y."/>
        </authorList>
    </citation>
    <scope>NUCLEOTIDE SEQUENCE [LARGE SCALE GENOMIC DNA]</scope>
    <source>
        <strain evidence="5 6">TG-679</strain>
    </source>
</reference>
<evidence type="ECO:0000259" key="4">
    <source>
        <dbReference type="PROSITE" id="PS50932"/>
    </source>
</evidence>
<dbReference type="RefSeq" id="WP_109811156.1">
    <property type="nucleotide sequence ID" value="NZ_QGKU01000030.1"/>
</dbReference>
<dbReference type="SUPFAM" id="SSF47413">
    <property type="entry name" value="lambda repressor-like DNA-binding domains"/>
    <property type="match status" value="1"/>
</dbReference>
<evidence type="ECO:0000256" key="2">
    <source>
        <dbReference type="ARBA" id="ARBA00023125"/>
    </source>
</evidence>
<dbReference type="GO" id="GO:0000976">
    <property type="term" value="F:transcription cis-regulatory region binding"/>
    <property type="evidence" value="ECO:0007669"/>
    <property type="project" value="TreeGrafter"/>
</dbReference>
<protein>
    <submittedName>
        <fullName evidence="5">LacI family transcriptional regulator</fullName>
    </submittedName>
</protein>
<keyword evidence="6" id="KW-1185">Reference proteome</keyword>
<evidence type="ECO:0000256" key="3">
    <source>
        <dbReference type="ARBA" id="ARBA00023163"/>
    </source>
</evidence>
<accession>A0A2V2LDI5</accession>
<dbReference type="CDD" id="cd01392">
    <property type="entry name" value="HTH_LacI"/>
    <property type="match status" value="1"/>
</dbReference>
<dbReference type="GO" id="GO:0003700">
    <property type="term" value="F:DNA-binding transcription factor activity"/>
    <property type="evidence" value="ECO:0007669"/>
    <property type="project" value="TreeGrafter"/>
</dbReference>
<dbReference type="InterPro" id="IPR000843">
    <property type="entry name" value="HTH_LacI"/>
</dbReference>
<dbReference type="Gene3D" id="1.10.260.40">
    <property type="entry name" value="lambda repressor-like DNA-binding domains"/>
    <property type="match status" value="1"/>
</dbReference>
<dbReference type="Proteomes" id="UP000245680">
    <property type="component" value="Unassembled WGS sequence"/>
</dbReference>
<dbReference type="Pfam" id="PF00532">
    <property type="entry name" value="Peripla_BP_1"/>
    <property type="match status" value="1"/>
</dbReference>
<dbReference type="Pfam" id="PF00356">
    <property type="entry name" value="LacI"/>
    <property type="match status" value="1"/>
</dbReference>